<dbReference type="InterPro" id="IPR037278">
    <property type="entry name" value="ARFGAP/RecO"/>
</dbReference>
<dbReference type="Gene3D" id="1.10.220.150">
    <property type="entry name" value="Arf GTPase activating protein"/>
    <property type="match status" value="1"/>
</dbReference>
<dbReference type="InterPro" id="IPR038508">
    <property type="entry name" value="ArfGAP_dom_sf"/>
</dbReference>
<dbReference type="CDD" id="cd08837">
    <property type="entry name" value="ArfGap_ARAP"/>
    <property type="match status" value="1"/>
</dbReference>
<dbReference type="SMART" id="SM00105">
    <property type="entry name" value="ArfGap"/>
    <property type="match status" value="1"/>
</dbReference>
<feature type="domain" description="PH" evidence="3">
    <location>
        <begin position="124"/>
        <end position="213"/>
    </location>
</feature>
<evidence type="ECO:0008006" key="9">
    <source>
        <dbReference type="Google" id="ProtNLM"/>
    </source>
</evidence>
<dbReference type="Pfam" id="PF01412">
    <property type="entry name" value="ArfGap"/>
    <property type="match status" value="1"/>
</dbReference>
<feature type="domain" description="Ras-associating" evidence="5">
    <location>
        <begin position="827"/>
        <end position="896"/>
    </location>
</feature>
<dbReference type="PROSITE" id="PS50200">
    <property type="entry name" value="RA"/>
    <property type="match status" value="1"/>
</dbReference>
<keyword evidence="8" id="KW-1185">Reference proteome</keyword>
<dbReference type="GeneTree" id="ENSGT00940000157424"/>
<dbReference type="SMART" id="SM00233">
    <property type="entry name" value="PH"/>
    <property type="match status" value="4"/>
</dbReference>
<dbReference type="InterPro" id="IPR008936">
    <property type="entry name" value="Rho_GTPase_activation_prot"/>
</dbReference>
<dbReference type="SUPFAM" id="SSF48350">
    <property type="entry name" value="GTPase activation domain, GAP"/>
    <property type="match status" value="1"/>
</dbReference>
<feature type="domain" description="PH" evidence="3">
    <location>
        <begin position="436"/>
        <end position="515"/>
    </location>
</feature>
<dbReference type="GO" id="GO:0007165">
    <property type="term" value="P:signal transduction"/>
    <property type="evidence" value="ECO:0007669"/>
    <property type="project" value="InterPro"/>
</dbReference>
<evidence type="ECO:0000256" key="2">
    <source>
        <dbReference type="PROSITE-ProRule" id="PRU00288"/>
    </source>
</evidence>
<feature type="domain" description="Arf-GAP" evidence="4">
    <location>
        <begin position="219"/>
        <end position="327"/>
    </location>
</feature>
<evidence type="ECO:0000259" key="3">
    <source>
        <dbReference type="PROSITE" id="PS50003"/>
    </source>
</evidence>
<dbReference type="Pfam" id="PF00169">
    <property type="entry name" value="PH"/>
    <property type="match status" value="2"/>
</dbReference>
<dbReference type="InterPro" id="IPR000198">
    <property type="entry name" value="RhoGAP_dom"/>
</dbReference>
<dbReference type="Ensembl" id="ENSOMYT00000029776.2">
    <property type="protein sequence ID" value="ENSOMYP00000027243.2"/>
    <property type="gene ID" value="ENSOMYG00000012280.2"/>
</dbReference>
<dbReference type="Gene3D" id="1.10.555.10">
    <property type="entry name" value="Rho GTPase activation protein"/>
    <property type="match status" value="1"/>
</dbReference>
<reference evidence="7" key="2">
    <citation type="submission" date="2025-08" db="UniProtKB">
        <authorList>
            <consortium name="Ensembl"/>
        </authorList>
    </citation>
    <scope>IDENTIFICATION</scope>
</reference>
<reference evidence="7" key="1">
    <citation type="submission" date="2020-07" db="EMBL/GenBank/DDBJ databases">
        <title>A long reads based de novo assembly of the rainbow trout Arlee double haploid line genome.</title>
        <authorList>
            <person name="Gao G."/>
            <person name="Palti Y."/>
        </authorList>
    </citation>
    <scope>NUCLEOTIDE SEQUENCE [LARGE SCALE GENOMIC DNA]</scope>
</reference>
<dbReference type="GO" id="GO:0008360">
    <property type="term" value="P:regulation of cell shape"/>
    <property type="evidence" value="ECO:0007669"/>
    <property type="project" value="TreeGrafter"/>
</dbReference>
<keyword evidence="2" id="KW-0479">Metal-binding</keyword>
<evidence type="ECO:0000259" key="5">
    <source>
        <dbReference type="PROSITE" id="PS50200"/>
    </source>
</evidence>
<protein>
    <recommendedName>
        <fullName evidence="9">ArfGAP with RhoGAP domain, ankyrin repeat and PH domain 1</fullName>
    </recommendedName>
</protein>
<dbReference type="InterPro" id="IPR001849">
    <property type="entry name" value="PH_domain"/>
</dbReference>
<dbReference type="GO" id="GO:0005737">
    <property type="term" value="C:cytoplasm"/>
    <property type="evidence" value="ECO:0007669"/>
    <property type="project" value="TreeGrafter"/>
</dbReference>
<dbReference type="PRINTS" id="PR00405">
    <property type="entry name" value="REVINTRACTNG"/>
</dbReference>
<dbReference type="InterPro" id="IPR000159">
    <property type="entry name" value="RA_dom"/>
</dbReference>
<dbReference type="SUPFAM" id="SSF57863">
    <property type="entry name" value="ArfGap/RecO-like zinc finger"/>
    <property type="match status" value="1"/>
</dbReference>
<evidence type="ECO:0000256" key="1">
    <source>
        <dbReference type="ARBA" id="ARBA00022468"/>
    </source>
</evidence>
<feature type="domain" description="Rho-GAP" evidence="6">
    <location>
        <begin position="625"/>
        <end position="806"/>
    </location>
</feature>
<dbReference type="InterPro" id="IPR001164">
    <property type="entry name" value="ArfGAP_dom"/>
</dbReference>
<evidence type="ECO:0000313" key="7">
    <source>
        <dbReference type="Ensembl" id="ENSOMYP00000027243.2"/>
    </source>
</evidence>
<dbReference type="PROSITE" id="PS50003">
    <property type="entry name" value="PH_DOMAIN"/>
    <property type="match status" value="3"/>
</dbReference>
<dbReference type="Pfam" id="PF00620">
    <property type="entry name" value="RhoGAP"/>
    <property type="match status" value="1"/>
</dbReference>
<proteinExistence type="predicted"/>
<dbReference type="InterPro" id="IPR011993">
    <property type="entry name" value="PH-like_dom_sf"/>
</dbReference>
<keyword evidence="2" id="KW-0863">Zinc-finger</keyword>
<dbReference type="Proteomes" id="UP000694395">
    <property type="component" value="Chromosome 12"/>
</dbReference>
<dbReference type="GO" id="GO:0008270">
    <property type="term" value="F:zinc ion binding"/>
    <property type="evidence" value="ECO:0007669"/>
    <property type="project" value="UniProtKB-KW"/>
</dbReference>
<dbReference type="SMART" id="SM00324">
    <property type="entry name" value="RhoGAP"/>
    <property type="match status" value="1"/>
</dbReference>
<gene>
    <name evidence="7" type="primary">LOC110537358</name>
</gene>
<dbReference type="Gene3D" id="2.30.29.30">
    <property type="entry name" value="Pleckstrin-homology domain (PH domain)/Phosphotyrosine-binding domain (PTB)"/>
    <property type="match status" value="3"/>
</dbReference>
<evidence type="ECO:0000259" key="4">
    <source>
        <dbReference type="PROSITE" id="PS50115"/>
    </source>
</evidence>
<dbReference type="PANTHER" id="PTHR45899">
    <property type="entry name" value="RHO GTPASE ACTIVATING PROTEIN AT 15B, ISOFORM C"/>
    <property type="match status" value="1"/>
</dbReference>
<dbReference type="InterPro" id="IPR052227">
    <property type="entry name" value="Arf-Rho-GAP_ANK-PH_domain"/>
</dbReference>
<dbReference type="SUPFAM" id="SSF50729">
    <property type="entry name" value="PH domain-like"/>
    <property type="match status" value="4"/>
</dbReference>
<accession>A0A8C7PSQ8</accession>
<dbReference type="GO" id="GO:0005096">
    <property type="term" value="F:GTPase activator activity"/>
    <property type="evidence" value="ECO:0007669"/>
    <property type="project" value="UniProtKB-KW"/>
</dbReference>
<dbReference type="Pfam" id="PF00788">
    <property type="entry name" value="RA"/>
    <property type="match status" value="1"/>
</dbReference>
<keyword evidence="1" id="KW-0343">GTPase activation</keyword>
<dbReference type="GO" id="GO:0005547">
    <property type="term" value="F:phosphatidylinositol-3,4,5-trisphosphate binding"/>
    <property type="evidence" value="ECO:0007669"/>
    <property type="project" value="TreeGrafter"/>
</dbReference>
<reference evidence="7" key="3">
    <citation type="submission" date="2025-09" db="UniProtKB">
        <authorList>
            <consortium name="Ensembl"/>
        </authorList>
    </citation>
    <scope>IDENTIFICATION</scope>
</reference>
<dbReference type="AlphaFoldDB" id="A0A8C7PSQ8"/>
<feature type="domain" description="PH" evidence="3">
    <location>
        <begin position="18"/>
        <end position="110"/>
    </location>
</feature>
<sequence length="1011" mass="114938">MSLLLLCVSLFSGEHHRLMKTMGWLDKTPPQGSLIFQKRWVMLDAQCLRYFQNEKEVYSKRIIAIRFVTEVLNVGEQKFEVVTRNRTFLFRAENNTVREEWVSVLKETIQQRRSSMEMSLMNSLISKQGYLEMNGLRSKVYVVICADRVFLYGNAEEHSQGVGITYIEMNVGTVKSTDKRSFNLTTFYRTFSFLAESAQQRDQWVEALQDCVSRSLSSDVVAQKIWAVEANQRCADCGAPHPDWASVNLCVVLCKCCAGVHRGLGQSVSKVRSLRMDEKVWTDNLIQVFLLGNNRVNLFWAANTPPSEALQPSSDSEKRQRFVSAKYCQGKYRRYHALFGQQEALNKALCSTVQTDDVLETLSLVFCGADVNCYTGDPELPSPVSVAQHYGQILQVEFLTHNHNTGRSLISLLHLYLFFWVHLQVWNNAPIFDFSRRWCSLNQGNFSYYESEKSSSQSGGMKMSDVLCLLVNPPGKHGYAHSFELYHDSGRVYLFGEDSSDKVKGWIKAIAKALVPSAAEDLVCWPFARVGRLSYTEGQSHHSPLLGWFSLGGSRLLLLLHGADRVENIDLRKIKELSMEQEAGAGAGAVVLVDGGRSLRVEGDRRPDFQGWLSGLQQGSGRGDGPLDQQQLTDTDVPVIVDRCMSYITQHGLKSEGIYRRSGVNSKIAALLFFLRHDARQVRLNEGERQVDDVANVLKRFLREVGEGVFNGHQASLPWLHTTSDEMSERVSQYQALLHSLPRVNRATLGAVINHLYCVQCFADENQMNMHNLAIVFGPTLFQMDGTDNSAGQVVEDLIQNYQDIFNVSVRQRERNVLCCHKKTNELISQEVSAEELVCKVLRRRNIPPQQGDYWSCFLVDNSQEIERPLHYQERALTIYFSLGKDCHLVVKKNCYMEAILTYIAGRVDVSRNGLIKFCEEKGQRGKGTFSRRLCVLSGLSLRLYKDVKVREDGRRCSSQPERECQIHALKVYCGIKRKLQPPSWYLCCESKNELIEWLATFMSLQVIIFL</sequence>
<name>A0A8C7PSQ8_ONCMY</name>
<evidence type="ECO:0000259" key="6">
    <source>
        <dbReference type="PROSITE" id="PS50238"/>
    </source>
</evidence>
<dbReference type="PROSITE" id="PS50115">
    <property type="entry name" value="ARFGAP"/>
    <property type="match status" value="1"/>
</dbReference>
<evidence type="ECO:0000313" key="8">
    <source>
        <dbReference type="Proteomes" id="UP000694395"/>
    </source>
</evidence>
<dbReference type="PROSITE" id="PS50238">
    <property type="entry name" value="RHOGAP"/>
    <property type="match status" value="1"/>
</dbReference>
<keyword evidence="2" id="KW-0862">Zinc</keyword>
<organism evidence="7 8">
    <name type="scientific">Oncorhynchus mykiss</name>
    <name type="common">Rainbow trout</name>
    <name type="synonym">Salmo gairdneri</name>
    <dbReference type="NCBI Taxonomy" id="8022"/>
    <lineage>
        <taxon>Eukaryota</taxon>
        <taxon>Metazoa</taxon>
        <taxon>Chordata</taxon>
        <taxon>Craniata</taxon>
        <taxon>Vertebrata</taxon>
        <taxon>Euteleostomi</taxon>
        <taxon>Actinopterygii</taxon>
        <taxon>Neopterygii</taxon>
        <taxon>Teleostei</taxon>
        <taxon>Protacanthopterygii</taxon>
        <taxon>Salmoniformes</taxon>
        <taxon>Salmonidae</taxon>
        <taxon>Salmoninae</taxon>
        <taxon>Oncorhynchus</taxon>
    </lineage>
</organism>
<dbReference type="PANTHER" id="PTHR45899:SF3">
    <property type="entry name" value="ARF-GAP WITH RHO-GAP DOMAIN, ANK REPEAT AND PH DOMAIN-CONTAINING PROTEIN 1"/>
    <property type="match status" value="1"/>
</dbReference>